<dbReference type="GO" id="GO:0003677">
    <property type="term" value="F:DNA binding"/>
    <property type="evidence" value="ECO:0007669"/>
    <property type="project" value="UniProtKB-KW"/>
</dbReference>
<evidence type="ECO:0000256" key="1">
    <source>
        <dbReference type="ARBA" id="ARBA00023125"/>
    </source>
</evidence>
<proteinExistence type="predicted"/>
<dbReference type="InterPro" id="IPR011006">
    <property type="entry name" value="CheY-like_superfamily"/>
</dbReference>
<dbReference type="SUPFAM" id="SSF46894">
    <property type="entry name" value="C-terminal effector domain of the bipartite response regulators"/>
    <property type="match status" value="1"/>
</dbReference>
<evidence type="ECO:0000259" key="3">
    <source>
        <dbReference type="PROSITE" id="PS50110"/>
    </source>
</evidence>
<dbReference type="PANTHER" id="PTHR43214:SF43">
    <property type="entry name" value="TWO-COMPONENT RESPONSE REGULATOR"/>
    <property type="match status" value="1"/>
</dbReference>
<evidence type="ECO:0000313" key="5">
    <source>
        <dbReference type="Proteomes" id="UP001596548"/>
    </source>
</evidence>
<accession>A0ABW2I2Y1</accession>
<dbReference type="SUPFAM" id="SSF52172">
    <property type="entry name" value="CheY-like"/>
    <property type="match status" value="1"/>
</dbReference>
<dbReference type="Proteomes" id="UP001596548">
    <property type="component" value="Unassembled WGS sequence"/>
</dbReference>
<evidence type="ECO:0000256" key="2">
    <source>
        <dbReference type="PROSITE-ProRule" id="PRU00169"/>
    </source>
</evidence>
<evidence type="ECO:0000313" key="4">
    <source>
        <dbReference type="EMBL" id="MFC7279223.1"/>
    </source>
</evidence>
<keyword evidence="1 4" id="KW-0238">DNA-binding</keyword>
<dbReference type="InterPro" id="IPR001789">
    <property type="entry name" value="Sig_transdc_resp-reg_receiver"/>
</dbReference>
<sequence>MLVRIAVADPLPVFRHGVVQILRDAGFEPETPDDLFAWVRDEQTTVVVLTLQTEADWRTLEGLRRTAAGLVLVALLEQMSVSDSVRALRAGAACVMARDASPSAFRKRLRAVARGESVVPVEVLRELATPTANSSPPGEPSPAERDWLRGLARGVTVGRLAAEAGYSERMMFRLLRDLYTRMGVRNRTDALITAQHHGWL</sequence>
<organism evidence="4 5">
    <name type="scientific">Paractinoplanes rhizophilus</name>
    <dbReference type="NCBI Taxonomy" id="1416877"/>
    <lineage>
        <taxon>Bacteria</taxon>
        <taxon>Bacillati</taxon>
        <taxon>Actinomycetota</taxon>
        <taxon>Actinomycetes</taxon>
        <taxon>Micromonosporales</taxon>
        <taxon>Micromonosporaceae</taxon>
        <taxon>Paractinoplanes</taxon>
    </lineage>
</organism>
<keyword evidence="5" id="KW-1185">Reference proteome</keyword>
<feature type="domain" description="Response regulatory" evidence="3">
    <location>
        <begin position="4"/>
        <end position="113"/>
    </location>
</feature>
<dbReference type="SMART" id="SM00421">
    <property type="entry name" value="HTH_LUXR"/>
    <property type="match status" value="1"/>
</dbReference>
<dbReference type="InterPro" id="IPR016032">
    <property type="entry name" value="Sig_transdc_resp-reg_C-effctor"/>
</dbReference>
<comment type="caution">
    <text evidence="2">Lacks conserved residue(s) required for the propagation of feature annotation.</text>
</comment>
<gene>
    <name evidence="4" type="ORF">ACFQS1_35125</name>
</gene>
<dbReference type="InterPro" id="IPR000792">
    <property type="entry name" value="Tscrpt_reg_LuxR_C"/>
</dbReference>
<dbReference type="PANTHER" id="PTHR43214">
    <property type="entry name" value="TWO-COMPONENT RESPONSE REGULATOR"/>
    <property type="match status" value="1"/>
</dbReference>
<name>A0ABW2I2Y1_9ACTN</name>
<reference evidence="5" key="1">
    <citation type="journal article" date="2019" name="Int. J. Syst. Evol. Microbiol.">
        <title>The Global Catalogue of Microorganisms (GCM) 10K type strain sequencing project: providing services to taxonomists for standard genome sequencing and annotation.</title>
        <authorList>
            <consortium name="The Broad Institute Genomics Platform"/>
            <consortium name="The Broad Institute Genome Sequencing Center for Infectious Disease"/>
            <person name="Wu L."/>
            <person name="Ma J."/>
        </authorList>
    </citation>
    <scope>NUCLEOTIDE SEQUENCE [LARGE SCALE GENOMIC DNA]</scope>
    <source>
        <strain evidence="5">XZYJT-10</strain>
    </source>
</reference>
<dbReference type="EMBL" id="JBHTBJ010000046">
    <property type="protein sequence ID" value="MFC7279223.1"/>
    <property type="molecule type" value="Genomic_DNA"/>
</dbReference>
<comment type="caution">
    <text evidence="4">The sequence shown here is derived from an EMBL/GenBank/DDBJ whole genome shotgun (WGS) entry which is preliminary data.</text>
</comment>
<protein>
    <submittedName>
        <fullName evidence="4">DNA-binding response regulator</fullName>
    </submittedName>
</protein>
<dbReference type="PROSITE" id="PS50110">
    <property type="entry name" value="RESPONSE_REGULATORY"/>
    <property type="match status" value="1"/>
</dbReference>
<dbReference type="Gene3D" id="3.40.50.2300">
    <property type="match status" value="1"/>
</dbReference>
<dbReference type="InterPro" id="IPR039420">
    <property type="entry name" value="WalR-like"/>
</dbReference>